<dbReference type="Proteomes" id="UP001195483">
    <property type="component" value="Unassembled WGS sequence"/>
</dbReference>
<reference evidence="1" key="1">
    <citation type="journal article" date="2021" name="Genome Biol. Evol.">
        <title>A High-Quality Reference Genome for a Parasitic Bivalve with Doubly Uniparental Inheritance (Bivalvia: Unionida).</title>
        <authorList>
            <person name="Smith C.H."/>
        </authorList>
    </citation>
    <scope>NUCLEOTIDE SEQUENCE</scope>
    <source>
        <strain evidence="1">CHS0354</strain>
    </source>
</reference>
<accession>A0AAE0VZW7</accession>
<dbReference type="AlphaFoldDB" id="A0AAE0VZW7"/>
<reference evidence="1" key="3">
    <citation type="submission" date="2023-05" db="EMBL/GenBank/DDBJ databases">
        <authorList>
            <person name="Smith C.H."/>
        </authorList>
    </citation>
    <scope>NUCLEOTIDE SEQUENCE</scope>
    <source>
        <strain evidence="1">CHS0354</strain>
        <tissue evidence="1">Mantle</tissue>
    </source>
</reference>
<evidence type="ECO:0000313" key="2">
    <source>
        <dbReference type="Proteomes" id="UP001195483"/>
    </source>
</evidence>
<keyword evidence="2" id="KW-1185">Reference proteome</keyword>
<reference evidence="1" key="2">
    <citation type="journal article" date="2021" name="Genome Biol. Evol.">
        <title>Developing a high-quality reference genome for a parasitic bivalve with doubly uniparental inheritance (Bivalvia: Unionida).</title>
        <authorList>
            <person name="Smith C.H."/>
        </authorList>
    </citation>
    <scope>NUCLEOTIDE SEQUENCE</scope>
    <source>
        <strain evidence="1">CHS0354</strain>
        <tissue evidence="1">Mantle</tissue>
    </source>
</reference>
<comment type="caution">
    <text evidence="1">The sequence shown here is derived from an EMBL/GenBank/DDBJ whole genome shotgun (WGS) entry which is preliminary data.</text>
</comment>
<protein>
    <submittedName>
        <fullName evidence="1">Uncharacterized protein</fullName>
    </submittedName>
</protein>
<gene>
    <name evidence="1" type="ORF">CHS0354_008776</name>
</gene>
<sequence>MFYIERFLTQPEEDDDCVIEVNGFPHRLRVPPELKFVLDSDMINFQQINPGRGHFLRNGVSTLIIRVTNKVTLTKFKIIIIHNVFDISVNDETVEYSYEDGTIYLSTNALLYPNVDNSVEVIAKGAVIAFDGSIPRITLIMKQKQRMLRCR</sequence>
<dbReference type="EMBL" id="JAEAOA010000576">
    <property type="protein sequence ID" value="KAK3595352.1"/>
    <property type="molecule type" value="Genomic_DNA"/>
</dbReference>
<proteinExistence type="predicted"/>
<name>A0AAE0VZW7_9BIVA</name>
<organism evidence="1 2">
    <name type="scientific">Potamilus streckersoni</name>
    <dbReference type="NCBI Taxonomy" id="2493646"/>
    <lineage>
        <taxon>Eukaryota</taxon>
        <taxon>Metazoa</taxon>
        <taxon>Spiralia</taxon>
        <taxon>Lophotrochozoa</taxon>
        <taxon>Mollusca</taxon>
        <taxon>Bivalvia</taxon>
        <taxon>Autobranchia</taxon>
        <taxon>Heteroconchia</taxon>
        <taxon>Palaeoheterodonta</taxon>
        <taxon>Unionida</taxon>
        <taxon>Unionoidea</taxon>
        <taxon>Unionidae</taxon>
        <taxon>Ambleminae</taxon>
        <taxon>Lampsilini</taxon>
        <taxon>Potamilus</taxon>
    </lineage>
</organism>
<evidence type="ECO:0000313" key="1">
    <source>
        <dbReference type="EMBL" id="KAK3595352.1"/>
    </source>
</evidence>